<keyword evidence="7" id="KW-0275">Fatty acid biosynthesis</keyword>
<accession>A0A6F9DBK7</accession>
<evidence type="ECO:0000256" key="7">
    <source>
        <dbReference type="ARBA" id="ARBA00023160"/>
    </source>
</evidence>
<dbReference type="PANTHER" id="PTHR43775:SF7">
    <property type="entry name" value="FATTY ACID SYNTHASE"/>
    <property type="match status" value="1"/>
</dbReference>
<dbReference type="Gene3D" id="3.40.50.720">
    <property type="entry name" value="NAD(P)-binding Rossmann-like Domain"/>
    <property type="match status" value="1"/>
</dbReference>
<evidence type="ECO:0000259" key="9">
    <source>
        <dbReference type="PROSITE" id="PS50075"/>
    </source>
</evidence>
<feature type="domain" description="Carrier" evidence="9">
    <location>
        <begin position="409"/>
        <end position="486"/>
    </location>
</feature>
<dbReference type="InterPro" id="IPR013968">
    <property type="entry name" value="PKS_KR"/>
</dbReference>
<evidence type="ECO:0000256" key="6">
    <source>
        <dbReference type="ARBA" id="ARBA00023098"/>
    </source>
</evidence>
<gene>
    <name evidence="10" type="primary">Esr1-002</name>
</gene>
<dbReference type="InterPro" id="IPR057326">
    <property type="entry name" value="KR_dom"/>
</dbReference>
<dbReference type="SUPFAM" id="SSF51735">
    <property type="entry name" value="NAD(P)-binding Rossmann-fold domains"/>
    <property type="match status" value="2"/>
</dbReference>
<keyword evidence="1" id="KW-0596">Phosphopantetheine</keyword>
<evidence type="ECO:0000256" key="4">
    <source>
        <dbReference type="ARBA" id="ARBA00022857"/>
    </source>
</evidence>
<keyword evidence="2" id="KW-0444">Lipid biosynthesis</keyword>
<dbReference type="Pfam" id="PF13602">
    <property type="entry name" value="ADH_zinc_N_2"/>
    <property type="match status" value="1"/>
</dbReference>
<dbReference type="InterPro" id="IPR009081">
    <property type="entry name" value="PP-bd_ACP"/>
</dbReference>
<dbReference type="Pfam" id="PF08659">
    <property type="entry name" value="KR"/>
    <property type="match status" value="1"/>
</dbReference>
<dbReference type="SMART" id="SM00822">
    <property type="entry name" value="PKS_KR"/>
    <property type="match status" value="1"/>
</dbReference>
<evidence type="ECO:0000256" key="5">
    <source>
        <dbReference type="ARBA" id="ARBA00023002"/>
    </source>
</evidence>
<dbReference type="SUPFAM" id="SSF47336">
    <property type="entry name" value="ACP-like"/>
    <property type="match status" value="1"/>
</dbReference>
<sequence>MVYTTVSSQAKRDFLKQKFKQLDDASFAQSRDLTFELDIMKKTNRKGVDVILNSLSGEKLLASVRCLAKHGRFLELGKFDLIHNNQIGLYAFLKNISFHGILLDSLFDDITGRWLEVRELVRKGIEKGEVKPLPCRIFQKYEGESAFRFMSHGTHIGKVVVNVIREKDHVLQRVSLNSDLCYVVTDGLGGFGIEFCNWLVQRGAKKLIITSRSGANSAYRQRYIEDWASQGVHIIISSNDVGKADKAANLLDEETGGVFHLAMTLRDAMFENQTQRDFELVCGPKCNGLINLDKYSRQKCPNLQHFVTFSSSASYNGTKGQSNYILANTVMEQLCRIRRNDGLPAVAIQWGAVGDVGIAADKFGDSPVAGTWPQSILSCLDSLDKVLQQDEAVVASYIPIKMASEKTEVKYENYPVTFVANVLGISDLSQIDDDTSLLRLGADSLMTTEIQQKLNYCFNKTLDTKAVNELTFAKLKHMSTKKQSKAPNMRKFQRLCSSTQSISDDESVDKRCASTASCE</sequence>
<dbReference type="AlphaFoldDB" id="A0A6F9DBK7"/>
<dbReference type="CDD" id="cd05195">
    <property type="entry name" value="enoyl_red"/>
    <property type="match status" value="1"/>
</dbReference>
<keyword evidence="3" id="KW-0276">Fatty acid metabolism</keyword>
<keyword evidence="8" id="KW-0511">Multifunctional enzyme</keyword>
<evidence type="ECO:0000256" key="3">
    <source>
        <dbReference type="ARBA" id="ARBA00022832"/>
    </source>
</evidence>
<dbReference type="GO" id="GO:0004312">
    <property type="term" value="F:fatty acid synthase activity"/>
    <property type="evidence" value="ECO:0007669"/>
    <property type="project" value="TreeGrafter"/>
</dbReference>
<keyword evidence="4" id="KW-0521">NADP</keyword>
<keyword evidence="6" id="KW-0443">Lipid metabolism</keyword>
<dbReference type="EMBL" id="LR784945">
    <property type="protein sequence ID" value="CAB3243741.1"/>
    <property type="molecule type" value="mRNA"/>
</dbReference>
<dbReference type="InterPro" id="IPR020843">
    <property type="entry name" value="ER"/>
</dbReference>
<proteinExistence type="evidence at transcript level"/>
<dbReference type="SMART" id="SM00829">
    <property type="entry name" value="PKS_ER"/>
    <property type="match status" value="1"/>
</dbReference>
<dbReference type="PROSITE" id="PS50075">
    <property type="entry name" value="CARRIER"/>
    <property type="match status" value="1"/>
</dbReference>
<keyword evidence="5" id="KW-0560">Oxidoreductase</keyword>
<dbReference type="PANTHER" id="PTHR43775">
    <property type="entry name" value="FATTY ACID SYNTHASE"/>
    <property type="match status" value="1"/>
</dbReference>
<dbReference type="InterPro" id="IPR050091">
    <property type="entry name" value="PKS_NRPS_Biosynth_Enz"/>
</dbReference>
<evidence type="ECO:0000313" key="10">
    <source>
        <dbReference type="EMBL" id="CAB3243741.1"/>
    </source>
</evidence>
<dbReference type="GO" id="GO:0016491">
    <property type="term" value="F:oxidoreductase activity"/>
    <property type="evidence" value="ECO:0007669"/>
    <property type="project" value="UniProtKB-KW"/>
</dbReference>
<evidence type="ECO:0000256" key="2">
    <source>
        <dbReference type="ARBA" id="ARBA00022516"/>
    </source>
</evidence>
<dbReference type="GO" id="GO:0005737">
    <property type="term" value="C:cytoplasm"/>
    <property type="evidence" value="ECO:0007669"/>
    <property type="project" value="TreeGrafter"/>
</dbReference>
<protein>
    <submittedName>
        <fullName evidence="10">Fatty acid synthase</fullName>
    </submittedName>
</protein>
<dbReference type="Gene3D" id="1.10.1200.10">
    <property type="entry name" value="ACP-like"/>
    <property type="match status" value="1"/>
</dbReference>
<dbReference type="InterPro" id="IPR036291">
    <property type="entry name" value="NAD(P)-bd_dom_sf"/>
</dbReference>
<reference evidence="10" key="1">
    <citation type="submission" date="2020-04" db="EMBL/GenBank/DDBJ databases">
        <authorList>
            <person name="Neveu A P."/>
        </authorList>
    </citation>
    <scope>NUCLEOTIDE SEQUENCE</scope>
    <source>
        <tissue evidence="10">Whole embryo</tissue>
    </source>
</reference>
<dbReference type="Gene3D" id="3.90.180.10">
    <property type="entry name" value="Medium-chain alcohol dehydrogenases, catalytic domain"/>
    <property type="match status" value="1"/>
</dbReference>
<dbReference type="GO" id="GO:0006633">
    <property type="term" value="P:fatty acid biosynthetic process"/>
    <property type="evidence" value="ECO:0007669"/>
    <property type="project" value="UniProtKB-KW"/>
</dbReference>
<evidence type="ECO:0000256" key="8">
    <source>
        <dbReference type="ARBA" id="ARBA00023268"/>
    </source>
</evidence>
<name>A0A6F9DBK7_9ASCI</name>
<organism evidence="10">
    <name type="scientific">Phallusia mammillata</name>
    <dbReference type="NCBI Taxonomy" id="59560"/>
    <lineage>
        <taxon>Eukaryota</taxon>
        <taxon>Metazoa</taxon>
        <taxon>Chordata</taxon>
        <taxon>Tunicata</taxon>
        <taxon>Ascidiacea</taxon>
        <taxon>Phlebobranchia</taxon>
        <taxon>Ascidiidae</taxon>
        <taxon>Phallusia</taxon>
    </lineage>
</organism>
<evidence type="ECO:0000256" key="1">
    <source>
        <dbReference type="ARBA" id="ARBA00022450"/>
    </source>
</evidence>
<dbReference type="Pfam" id="PF00550">
    <property type="entry name" value="PP-binding"/>
    <property type="match status" value="1"/>
</dbReference>
<dbReference type="CDD" id="cd08954">
    <property type="entry name" value="KR_1_FAS_SDR_x"/>
    <property type="match status" value="1"/>
</dbReference>
<dbReference type="InterPro" id="IPR036736">
    <property type="entry name" value="ACP-like_sf"/>
</dbReference>